<dbReference type="SUPFAM" id="SSF50129">
    <property type="entry name" value="GroES-like"/>
    <property type="match status" value="1"/>
</dbReference>
<dbReference type="InterPro" id="IPR020843">
    <property type="entry name" value="ER"/>
</dbReference>
<dbReference type="InterPro" id="IPR013149">
    <property type="entry name" value="ADH-like_C"/>
</dbReference>
<gene>
    <name evidence="2" type="ORF">K503DRAFT_797931</name>
</gene>
<dbReference type="FunCoup" id="A0A1B7N9E9">
    <property type="interactions" value="10"/>
</dbReference>
<proteinExistence type="predicted"/>
<organism evidence="2 3">
    <name type="scientific">Rhizopogon vinicolor AM-OR11-026</name>
    <dbReference type="NCBI Taxonomy" id="1314800"/>
    <lineage>
        <taxon>Eukaryota</taxon>
        <taxon>Fungi</taxon>
        <taxon>Dikarya</taxon>
        <taxon>Basidiomycota</taxon>
        <taxon>Agaricomycotina</taxon>
        <taxon>Agaricomycetes</taxon>
        <taxon>Agaricomycetidae</taxon>
        <taxon>Boletales</taxon>
        <taxon>Suillineae</taxon>
        <taxon>Rhizopogonaceae</taxon>
        <taxon>Rhizopogon</taxon>
    </lineage>
</organism>
<reference evidence="2 3" key="1">
    <citation type="submission" date="2016-06" db="EMBL/GenBank/DDBJ databases">
        <title>Comparative genomics of the ectomycorrhizal sister species Rhizopogon vinicolor and Rhizopogon vesiculosus (Basidiomycota: Boletales) reveals a divergence of the mating type B locus.</title>
        <authorList>
            <consortium name="DOE Joint Genome Institute"/>
            <person name="Mujic A.B."/>
            <person name="Kuo A."/>
            <person name="Tritt A."/>
            <person name="Lipzen A."/>
            <person name="Chen C."/>
            <person name="Johnson J."/>
            <person name="Sharma A."/>
            <person name="Barry K."/>
            <person name="Grigoriev I.V."/>
            <person name="Spatafora J.W."/>
        </authorList>
    </citation>
    <scope>NUCLEOTIDE SEQUENCE [LARGE SCALE GENOMIC DNA]</scope>
    <source>
        <strain evidence="2 3">AM-OR11-026</strain>
    </source>
</reference>
<dbReference type="AlphaFoldDB" id="A0A1B7N9E9"/>
<dbReference type="Pfam" id="PF00107">
    <property type="entry name" value="ADH_zinc_N"/>
    <property type="match status" value="1"/>
</dbReference>
<accession>A0A1B7N9E9</accession>
<sequence length="345" mass="36882">MSQQQKALFLQSKQGQFAVGSRSIPKPGRGELLVKIYSAALNPVDYKIQESGIFVETYPAILGVDIAGIVDEVGEGIRTFVKGDKVFTHGSFSNDQAAFQQFTLAVAEFTAKIPENLGYDDAATIPLGFDTASAGLYSDVYGIGLTPPWAEGGFKKYSGNPIVIMGGSSSVGSYVIQLARLSGFSPIIATASPKHEAYIKSLGATHVFDRHLSADDLKAAVSKVTSSPVEVVYDAISLPGTQQVGWSLLGPKGALILTLPASVKEDEGKERRAIPTFGNPHVQQNKSLYSGSRAKLGKWVEDGTIKPNRHEVLPNGLEGIPKGLERMRRGEVSGIKLVAHPQDTK</sequence>
<dbReference type="CDD" id="cd08249">
    <property type="entry name" value="enoyl_reductase_like"/>
    <property type="match status" value="1"/>
</dbReference>
<dbReference type="EMBL" id="KV448179">
    <property type="protein sequence ID" value="OAX41476.1"/>
    <property type="molecule type" value="Genomic_DNA"/>
</dbReference>
<evidence type="ECO:0000313" key="3">
    <source>
        <dbReference type="Proteomes" id="UP000092154"/>
    </source>
</evidence>
<dbReference type="STRING" id="1314800.A0A1B7N9E9"/>
<feature type="domain" description="Enoyl reductase (ER)" evidence="1">
    <location>
        <begin position="15"/>
        <end position="339"/>
    </location>
</feature>
<evidence type="ECO:0000259" key="1">
    <source>
        <dbReference type="SMART" id="SM00829"/>
    </source>
</evidence>
<dbReference type="PANTHER" id="PTHR45348:SF2">
    <property type="entry name" value="ZINC-TYPE ALCOHOL DEHYDROGENASE-LIKE PROTEIN C2E1P3.01"/>
    <property type="match status" value="1"/>
</dbReference>
<dbReference type="GO" id="GO:0016651">
    <property type="term" value="F:oxidoreductase activity, acting on NAD(P)H"/>
    <property type="evidence" value="ECO:0007669"/>
    <property type="project" value="InterPro"/>
</dbReference>
<dbReference type="SMART" id="SM00829">
    <property type="entry name" value="PKS_ER"/>
    <property type="match status" value="1"/>
</dbReference>
<dbReference type="InterPro" id="IPR036291">
    <property type="entry name" value="NAD(P)-bd_dom_sf"/>
</dbReference>
<dbReference type="SUPFAM" id="SSF51735">
    <property type="entry name" value="NAD(P)-binding Rossmann-fold domains"/>
    <property type="match status" value="1"/>
</dbReference>
<dbReference type="InterPro" id="IPR047122">
    <property type="entry name" value="Trans-enoyl_RdTase-like"/>
</dbReference>
<dbReference type="Gene3D" id="3.40.50.720">
    <property type="entry name" value="NAD(P)-binding Rossmann-like Domain"/>
    <property type="match status" value="1"/>
</dbReference>
<keyword evidence="3" id="KW-1185">Reference proteome</keyword>
<dbReference type="InterPro" id="IPR011032">
    <property type="entry name" value="GroES-like_sf"/>
</dbReference>
<protein>
    <submittedName>
        <fullName evidence="2">GroES-like protein</fullName>
    </submittedName>
</protein>
<dbReference type="Pfam" id="PF08240">
    <property type="entry name" value="ADH_N"/>
    <property type="match status" value="1"/>
</dbReference>
<dbReference type="Gene3D" id="3.90.180.10">
    <property type="entry name" value="Medium-chain alcohol dehydrogenases, catalytic domain"/>
    <property type="match status" value="1"/>
</dbReference>
<name>A0A1B7N9E9_9AGAM</name>
<dbReference type="Proteomes" id="UP000092154">
    <property type="component" value="Unassembled WGS sequence"/>
</dbReference>
<dbReference type="OrthoDB" id="3233595at2759"/>
<dbReference type="PANTHER" id="PTHR45348">
    <property type="entry name" value="HYPOTHETICAL OXIDOREDUCTASE (EUROFUNG)"/>
    <property type="match status" value="1"/>
</dbReference>
<dbReference type="InParanoid" id="A0A1B7N9E9"/>
<evidence type="ECO:0000313" key="2">
    <source>
        <dbReference type="EMBL" id="OAX41476.1"/>
    </source>
</evidence>
<dbReference type="InterPro" id="IPR013154">
    <property type="entry name" value="ADH-like_N"/>
</dbReference>